<evidence type="ECO:0000256" key="10">
    <source>
        <dbReference type="ARBA" id="ARBA00038489"/>
    </source>
</evidence>
<dbReference type="EC" id="1.11.1.24" evidence="3"/>
<dbReference type="EMBL" id="FTOI01000004">
    <property type="protein sequence ID" value="SIS65450.1"/>
    <property type="molecule type" value="Genomic_DNA"/>
</dbReference>
<evidence type="ECO:0000259" key="14">
    <source>
        <dbReference type="PROSITE" id="PS51352"/>
    </source>
</evidence>
<comment type="catalytic activity">
    <reaction evidence="12">
        <text>a hydroperoxide + [thioredoxin]-dithiol = an alcohol + [thioredoxin]-disulfide + H2O</text>
        <dbReference type="Rhea" id="RHEA:62620"/>
        <dbReference type="Rhea" id="RHEA-COMP:10698"/>
        <dbReference type="Rhea" id="RHEA-COMP:10700"/>
        <dbReference type="ChEBI" id="CHEBI:15377"/>
        <dbReference type="ChEBI" id="CHEBI:29950"/>
        <dbReference type="ChEBI" id="CHEBI:30879"/>
        <dbReference type="ChEBI" id="CHEBI:35924"/>
        <dbReference type="ChEBI" id="CHEBI:50058"/>
        <dbReference type="EC" id="1.11.1.24"/>
    </reaction>
</comment>
<evidence type="ECO:0000256" key="11">
    <source>
        <dbReference type="ARBA" id="ARBA00042639"/>
    </source>
</evidence>
<dbReference type="InterPro" id="IPR036249">
    <property type="entry name" value="Thioredoxin-like_sf"/>
</dbReference>
<evidence type="ECO:0000256" key="12">
    <source>
        <dbReference type="ARBA" id="ARBA00049091"/>
    </source>
</evidence>
<feature type="active site" description="Cysteine sulfenic acid (-SOH) intermediate; for peroxidase activity" evidence="13">
    <location>
        <position position="44"/>
    </location>
</feature>
<gene>
    <name evidence="15" type="ORF">SAMN05421789_10412</name>
</gene>
<organism evidence="15 16">
    <name type="scientific">Kaistella chaponensis</name>
    <dbReference type="NCBI Taxonomy" id="713588"/>
    <lineage>
        <taxon>Bacteria</taxon>
        <taxon>Pseudomonadati</taxon>
        <taxon>Bacteroidota</taxon>
        <taxon>Flavobacteriia</taxon>
        <taxon>Flavobacteriales</taxon>
        <taxon>Weeksellaceae</taxon>
        <taxon>Chryseobacterium group</taxon>
        <taxon>Kaistella</taxon>
    </lineage>
</organism>
<evidence type="ECO:0000313" key="16">
    <source>
        <dbReference type="Proteomes" id="UP000185839"/>
    </source>
</evidence>
<keyword evidence="8" id="KW-0676">Redox-active center</keyword>
<evidence type="ECO:0000256" key="9">
    <source>
        <dbReference type="ARBA" id="ARBA00032824"/>
    </source>
</evidence>
<dbReference type="PROSITE" id="PS51352">
    <property type="entry name" value="THIOREDOXIN_2"/>
    <property type="match status" value="1"/>
</dbReference>
<comment type="similarity">
    <text evidence="10">Belongs to the peroxiredoxin family. BCP/PrxQ subfamily.</text>
</comment>
<keyword evidence="6" id="KW-0560">Oxidoreductase</keyword>
<evidence type="ECO:0000256" key="5">
    <source>
        <dbReference type="ARBA" id="ARBA00022862"/>
    </source>
</evidence>
<dbReference type="PANTHER" id="PTHR42801">
    <property type="entry name" value="THIOREDOXIN-DEPENDENT PEROXIDE REDUCTASE"/>
    <property type="match status" value="1"/>
</dbReference>
<dbReference type="Proteomes" id="UP000185839">
    <property type="component" value="Unassembled WGS sequence"/>
</dbReference>
<dbReference type="FunFam" id="3.40.30.10:FF:000007">
    <property type="entry name" value="Thioredoxin-dependent thiol peroxidase"/>
    <property type="match status" value="1"/>
</dbReference>
<keyword evidence="5" id="KW-0049">Antioxidant</keyword>
<evidence type="ECO:0000256" key="13">
    <source>
        <dbReference type="PIRSR" id="PIRSR000239-1"/>
    </source>
</evidence>
<dbReference type="OrthoDB" id="9812811at2"/>
<evidence type="ECO:0000256" key="2">
    <source>
        <dbReference type="ARBA" id="ARBA00011245"/>
    </source>
</evidence>
<dbReference type="AlphaFoldDB" id="A0A1N7KVL5"/>
<accession>A0A1N7KVL5</accession>
<dbReference type="Pfam" id="PF00578">
    <property type="entry name" value="AhpC-TSA"/>
    <property type="match status" value="1"/>
</dbReference>
<dbReference type="GO" id="GO:0034599">
    <property type="term" value="P:cellular response to oxidative stress"/>
    <property type="evidence" value="ECO:0007669"/>
    <property type="project" value="TreeGrafter"/>
</dbReference>
<dbReference type="PIRSF" id="PIRSF000239">
    <property type="entry name" value="AHPC"/>
    <property type="match status" value="1"/>
</dbReference>
<evidence type="ECO:0000256" key="1">
    <source>
        <dbReference type="ARBA" id="ARBA00003330"/>
    </source>
</evidence>
<dbReference type="PANTHER" id="PTHR42801:SF4">
    <property type="entry name" value="AHPC_TSA FAMILY PROTEIN"/>
    <property type="match status" value="1"/>
</dbReference>
<comment type="subunit">
    <text evidence="2">Monomer.</text>
</comment>
<evidence type="ECO:0000256" key="6">
    <source>
        <dbReference type="ARBA" id="ARBA00023002"/>
    </source>
</evidence>
<evidence type="ECO:0000256" key="4">
    <source>
        <dbReference type="ARBA" id="ARBA00022559"/>
    </source>
</evidence>
<keyword evidence="16" id="KW-1185">Reference proteome</keyword>
<dbReference type="InterPro" id="IPR000866">
    <property type="entry name" value="AhpC/TSA"/>
</dbReference>
<keyword evidence="4" id="KW-0575">Peroxidase</keyword>
<dbReference type="InterPro" id="IPR050924">
    <property type="entry name" value="Peroxiredoxin_BCP/PrxQ"/>
</dbReference>
<feature type="domain" description="Thioredoxin" evidence="14">
    <location>
        <begin position="2"/>
        <end position="159"/>
    </location>
</feature>
<evidence type="ECO:0000256" key="7">
    <source>
        <dbReference type="ARBA" id="ARBA00023157"/>
    </source>
</evidence>
<name>A0A1N7KVL5_9FLAO</name>
<dbReference type="InterPro" id="IPR024706">
    <property type="entry name" value="Peroxiredoxin_AhpC-typ"/>
</dbReference>
<reference evidence="16" key="1">
    <citation type="submission" date="2017-01" db="EMBL/GenBank/DDBJ databases">
        <authorList>
            <person name="Varghese N."/>
            <person name="Submissions S."/>
        </authorList>
    </citation>
    <scope>NUCLEOTIDE SEQUENCE [LARGE SCALE GENOMIC DNA]</scope>
    <source>
        <strain evidence="16">DSM 23145</strain>
    </source>
</reference>
<evidence type="ECO:0000256" key="3">
    <source>
        <dbReference type="ARBA" id="ARBA00013017"/>
    </source>
</evidence>
<dbReference type="InterPro" id="IPR013766">
    <property type="entry name" value="Thioredoxin_domain"/>
</dbReference>
<proteinExistence type="inferred from homology"/>
<dbReference type="SUPFAM" id="SSF52833">
    <property type="entry name" value="Thioredoxin-like"/>
    <property type="match status" value="1"/>
</dbReference>
<dbReference type="NCBIfam" id="NF006960">
    <property type="entry name" value="PRK09437.1"/>
    <property type="match status" value="1"/>
</dbReference>
<dbReference type="GO" id="GO:0008379">
    <property type="term" value="F:thioredoxin peroxidase activity"/>
    <property type="evidence" value="ECO:0007669"/>
    <property type="project" value="TreeGrafter"/>
</dbReference>
<comment type="function">
    <text evidence="1">Thiol-specific peroxidase that catalyzes the reduction of hydrogen peroxide and organic hydroperoxides to water and alcohols, respectively. Plays a role in cell protection against oxidative stress by detoxifying peroxides and as sensor of hydrogen peroxide-mediated signaling events.</text>
</comment>
<dbReference type="Gene3D" id="3.40.30.10">
    <property type="entry name" value="Glutaredoxin"/>
    <property type="match status" value="1"/>
</dbReference>
<sequence>MLQVGDQLPEFQSLNQDGETVNSKDFIGKKLVVFFYPKANTPGCTAEACDINDNLETLKKEGYQLVGISADPVKAQKKFHEKFGFQYPLIADENKDIVEKFGVWQLKKFMGKEFMGIVRTTFIFDEKGICIRVIEKVKNERSGTSNFRKLSVHFSPQKKQKQIVNF</sequence>
<evidence type="ECO:0000256" key="8">
    <source>
        <dbReference type="ARBA" id="ARBA00023284"/>
    </source>
</evidence>
<dbReference type="GO" id="GO:0045454">
    <property type="term" value="P:cell redox homeostasis"/>
    <property type="evidence" value="ECO:0007669"/>
    <property type="project" value="TreeGrafter"/>
</dbReference>
<dbReference type="CDD" id="cd03017">
    <property type="entry name" value="PRX_BCP"/>
    <property type="match status" value="1"/>
</dbReference>
<dbReference type="GO" id="GO:0005737">
    <property type="term" value="C:cytoplasm"/>
    <property type="evidence" value="ECO:0007669"/>
    <property type="project" value="TreeGrafter"/>
</dbReference>
<dbReference type="STRING" id="713588.SAMN05421789_10412"/>
<keyword evidence="7" id="KW-1015">Disulfide bond</keyword>
<evidence type="ECO:0000313" key="15">
    <source>
        <dbReference type="EMBL" id="SIS65450.1"/>
    </source>
</evidence>
<protein>
    <recommendedName>
        <fullName evidence="3">thioredoxin-dependent peroxiredoxin</fullName>
        <ecNumber evidence="3">1.11.1.24</ecNumber>
    </recommendedName>
    <alternativeName>
        <fullName evidence="9">Thioredoxin peroxidase</fullName>
    </alternativeName>
    <alternativeName>
        <fullName evidence="11">Thioredoxin-dependent peroxiredoxin Bcp</fullName>
    </alternativeName>
</protein>